<dbReference type="PIRSF" id="PIRSF037004">
    <property type="entry name" value="UCP037004"/>
    <property type="match status" value="1"/>
</dbReference>
<dbReference type="InterPro" id="IPR017087">
    <property type="entry name" value="UCP037004"/>
</dbReference>
<dbReference type="PANTHER" id="PTHR30087">
    <property type="entry name" value="INNER MEMBRANE PROTEIN"/>
    <property type="match status" value="1"/>
</dbReference>
<organism evidence="2 3">
    <name type="scientific">Pontibacillus litoralis JSM 072002</name>
    <dbReference type="NCBI Taxonomy" id="1385512"/>
    <lineage>
        <taxon>Bacteria</taxon>
        <taxon>Bacillati</taxon>
        <taxon>Bacillota</taxon>
        <taxon>Bacilli</taxon>
        <taxon>Bacillales</taxon>
        <taxon>Bacillaceae</taxon>
        <taxon>Pontibacillus</taxon>
    </lineage>
</organism>
<feature type="domain" description="DUF1722" evidence="1">
    <location>
        <begin position="191"/>
        <end position="307"/>
    </location>
</feature>
<name>A0A0A5HU39_9BACI</name>
<sequence length="323" mass="37913">MMQFAKPKVVVSKCLEFENVRYNGEVIPDKVVERLAPFVHFIPVCPEVEIGLGVPRDIIRIVQYGEEQRLMQPSTEKDLTEEMIHFSKQFIGALPEVDGFLLKNRSPTCGPQDVKVYPKIEKSPVIGKTKGVFAQEVYDHFPGLAIEEEGRLKNFKIREHYFTKLFTLAAFREVKQQPSMQKLVEFHAVNKYLFMSYNQTTLKEMGRIIANHDQLNLSEVLSKYEERLHWMLRRLPSRRSNVNVCQHIVGYFKKELSKAEKEYFEAELKKYYDEKLPLSAILNILKTWVVRFQNEYLMKQRYFQPYPEELIEISDSGKGRAYA</sequence>
<comment type="caution">
    <text evidence="2">The sequence shown here is derived from an EMBL/GenBank/DDBJ whole genome shotgun (WGS) entry which is preliminary data.</text>
</comment>
<dbReference type="eggNOG" id="COG1683">
    <property type="taxonomic scope" value="Bacteria"/>
</dbReference>
<dbReference type="eggNOG" id="COG3272">
    <property type="taxonomic scope" value="Bacteria"/>
</dbReference>
<keyword evidence="3" id="KW-1185">Reference proteome</keyword>
<dbReference type="STRING" id="1385512.N784_16060"/>
<dbReference type="Pfam" id="PF08349">
    <property type="entry name" value="DUF1722"/>
    <property type="match status" value="1"/>
</dbReference>
<protein>
    <recommendedName>
        <fullName evidence="1">DUF1722 domain-containing protein</fullName>
    </recommendedName>
</protein>
<dbReference type="Pfam" id="PF04463">
    <property type="entry name" value="2-thiour_desulf"/>
    <property type="match status" value="1"/>
</dbReference>
<evidence type="ECO:0000313" key="2">
    <source>
        <dbReference type="EMBL" id="KGX87162.1"/>
    </source>
</evidence>
<dbReference type="EMBL" id="AVPG01000008">
    <property type="protein sequence ID" value="KGX87162.1"/>
    <property type="molecule type" value="Genomic_DNA"/>
</dbReference>
<dbReference type="Proteomes" id="UP000030401">
    <property type="component" value="Unassembled WGS sequence"/>
</dbReference>
<dbReference type="RefSeq" id="WP_036833624.1">
    <property type="nucleotide sequence ID" value="NZ_AVPG01000008.1"/>
</dbReference>
<gene>
    <name evidence="2" type="ORF">N784_16060</name>
</gene>
<evidence type="ECO:0000313" key="3">
    <source>
        <dbReference type="Proteomes" id="UP000030401"/>
    </source>
</evidence>
<dbReference type="AlphaFoldDB" id="A0A0A5HU39"/>
<dbReference type="InterPro" id="IPR007553">
    <property type="entry name" value="2-thiour_desulf"/>
</dbReference>
<reference evidence="2 3" key="1">
    <citation type="submission" date="2013-08" db="EMBL/GenBank/DDBJ databases">
        <authorList>
            <person name="Huang J."/>
            <person name="Wang G."/>
        </authorList>
    </citation>
    <scope>NUCLEOTIDE SEQUENCE [LARGE SCALE GENOMIC DNA]</scope>
    <source>
        <strain evidence="2 3">JSM 072002</strain>
    </source>
</reference>
<dbReference type="PANTHER" id="PTHR30087:SF0">
    <property type="entry name" value="INNER MEMBRANE PROTEIN"/>
    <property type="match status" value="1"/>
</dbReference>
<proteinExistence type="predicted"/>
<dbReference type="OrthoDB" id="9797779at2"/>
<evidence type="ECO:0000259" key="1">
    <source>
        <dbReference type="Pfam" id="PF08349"/>
    </source>
</evidence>
<dbReference type="InterPro" id="IPR013560">
    <property type="entry name" value="DUF1722"/>
</dbReference>
<accession>A0A0A5HU39</accession>